<dbReference type="PIRSF" id="PIRSF005303">
    <property type="entry name" value="Thiam_monoph_kin"/>
    <property type="match status" value="1"/>
</dbReference>
<dbReference type="Gene3D" id="3.30.1330.10">
    <property type="entry name" value="PurM-like, N-terminal domain"/>
    <property type="match status" value="1"/>
</dbReference>
<keyword evidence="2" id="KW-0808">Transferase</keyword>
<dbReference type="AlphaFoldDB" id="A0A0K6IWY6"/>
<dbReference type="Pfam" id="PF00586">
    <property type="entry name" value="AIRS"/>
    <property type="match status" value="1"/>
</dbReference>
<feature type="domain" description="PurM-like N-terminal" evidence="3">
    <location>
        <begin position="29"/>
        <end position="139"/>
    </location>
</feature>
<feature type="binding site" evidence="2">
    <location>
        <position position="147"/>
    </location>
    <ligand>
        <name>ATP</name>
        <dbReference type="ChEBI" id="CHEBI:30616"/>
    </ligand>
</feature>
<keyword evidence="2" id="KW-0547">Nucleotide-binding</keyword>
<feature type="binding site" evidence="2">
    <location>
        <position position="76"/>
    </location>
    <ligand>
        <name>Mg(2+)</name>
        <dbReference type="ChEBI" id="CHEBI:18420"/>
        <label>3</label>
    </ligand>
</feature>
<organism evidence="4 5">
    <name type="scientific">Tepidiphilus thermophilus</name>
    <dbReference type="NCBI Taxonomy" id="876478"/>
    <lineage>
        <taxon>Bacteria</taxon>
        <taxon>Pseudomonadati</taxon>
        <taxon>Pseudomonadota</taxon>
        <taxon>Hydrogenophilia</taxon>
        <taxon>Hydrogenophilales</taxon>
        <taxon>Hydrogenophilaceae</taxon>
        <taxon>Tepidiphilus</taxon>
    </lineage>
</organism>
<comment type="similarity">
    <text evidence="2">Belongs to the thiamine-monophosphate kinase family.</text>
</comment>
<keyword evidence="2" id="KW-0479">Metal-binding</keyword>
<protein>
    <recommendedName>
        <fullName evidence="2">Thiamine-monophosphate kinase</fullName>
        <shortName evidence="2">TMP kinase</shortName>
        <shortName evidence="2">Thiamine-phosphate kinase</shortName>
        <ecNumber evidence="2">2.7.4.16</ecNumber>
    </recommendedName>
</protein>
<evidence type="ECO:0000256" key="1">
    <source>
        <dbReference type="ARBA" id="ARBA00022977"/>
    </source>
</evidence>
<dbReference type="GO" id="GO:0005524">
    <property type="term" value="F:ATP binding"/>
    <property type="evidence" value="ECO:0007669"/>
    <property type="project" value="UniProtKB-UniRule"/>
</dbReference>
<keyword evidence="2" id="KW-0460">Magnesium</keyword>
<feature type="binding site" evidence="2">
    <location>
        <position position="46"/>
    </location>
    <ligand>
        <name>Mg(2+)</name>
        <dbReference type="ChEBI" id="CHEBI:18420"/>
        <label>4</label>
    </ligand>
</feature>
<feature type="binding site" evidence="2">
    <location>
        <position position="212"/>
    </location>
    <ligand>
        <name>Mg(2+)</name>
        <dbReference type="ChEBI" id="CHEBI:18420"/>
        <label>3</label>
    </ligand>
</feature>
<dbReference type="GO" id="GO:0000287">
    <property type="term" value="F:magnesium ion binding"/>
    <property type="evidence" value="ECO:0007669"/>
    <property type="project" value="UniProtKB-UniRule"/>
</dbReference>
<feature type="binding site" evidence="2">
    <location>
        <position position="324"/>
    </location>
    <ligand>
        <name>substrate</name>
    </ligand>
</feature>
<feature type="binding site" evidence="2">
    <location>
        <position position="48"/>
    </location>
    <ligand>
        <name>Mg(2+)</name>
        <dbReference type="ChEBI" id="CHEBI:18420"/>
        <label>2</label>
    </ligand>
</feature>
<dbReference type="Proteomes" id="UP000182108">
    <property type="component" value="Unassembled WGS sequence"/>
</dbReference>
<dbReference type="Gene3D" id="3.90.650.10">
    <property type="entry name" value="PurM-like C-terminal domain"/>
    <property type="match status" value="1"/>
</dbReference>
<dbReference type="NCBIfam" id="TIGR01379">
    <property type="entry name" value="thiL"/>
    <property type="match status" value="1"/>
</dbReference>
<dbReference type="SUPFAM" id="SSF56042">
    <property type="entry name" value="PurM C-terminal domain-like"/>
    <property type="match status" value="1"/>
</dbReference>
<accession>A0A0K6IWY6</accession>
<feature type="binding site" evidence="2">
    <location>
        <position position="48"/>
    </location>
    <ligand>
        <name>Mg(2+)</name>
        <dbReference type="ChEBI" id="CHEBI:18420"/>
        <label>1</label>
    </ligand>
</feature>
<dbReference type="UniPathway" id="UPA00060">
    <property type="reaction ID" value="UER00142"/>
</dbReference>
<feature type="binding site" evidence="2">
    <location>
        <position position="215"/>
    </location>
    <ligand>
        <name>Mg(2+)</name>
        <dbReference type="ChEBI" id="CHEBI:18420"/>
        <label>5</label>
    </ligand>
</feature>
<feature type="binding site" evidence="2">
    <location>
        <begin position="122"/>
        <end position="123"/>
    </location>
    <ligand>
        <name>ATP</name>
        <dbReference type="ChEBI" id="CHEBI:30616"/>
    </ligand>
</feature>
<feature type="binding site" evidence="2">
    <location>
        <position position="76"/>
    </location>
    <ligand>
        <name>Mg(2+)</name>
        <dbReference type="ChEBI" id="CHEBI:18420"/>
        <label>4</label>
    </ligand>
</feature>
<dbReference type="GO" id="GO:0009030">
    <property type="term" value="F:thiamine-phosphate kinase activity"/>
    <property type="evidence" value="ECO:0007669"/>
    <property type="project" value="UniProtKB-UniRule"/>
</dbReference>
<dbReference type="EC" id="2.7.4.16" evidence="2"/>
<dbReference type="PANTHER" id="PTHR30270">
    <property type="entry name" value="THIAMINE-MONOPHOSPHATE KINASE"/>
    <property type="match status" value="1"/>
</dbReference>
<evidence type="ECO:0000313" key="5">
    <source>
        <dbReference type="Proteomes" id="UP000182108"/>
    </source>
</evidence>
<dbReference type="CDD" id="cd02194">
    <property type="entry name" value="ThiL"/>
    <property type="match status" value="1"/>
</dbReference>
<comment type="miscellaneous">
    <text evidence="2">Reaction mechanism of ThiL seems to utilize a direct, inline transfer of the gamma-phosphate of ATP to TMP rather than a phosphorylated enzyme intermediate.</text>
</comment>
<comment type="pathway">
    <text evidence="2">Cofactor biosynthesis; thiamine diphosphate biosynthesis; thiamine diphosphate from thiamine phosphate: step 1/1.</text>
</comment>
<dbReference type="InterPro" id="IPR036921">
    <property type="entry name" value="PurM-like_N_sf"/>
</dbReference>
<keyword evidence="2" id="KW-0067">ATP-binding</keyword>
<feature type="binding site" evidence="2">
    <location>
        <position position="55"/>
    </location>
    <ligand>
        <name>substrate</name>
    </ligand>
</feature>
<dbReference type="InterPro" id="IPR036676">
    <property type="entry name" value="PurM-like_C_sf"/>
</dbReference>
<dbReference type="GO" id="GO:0009228">
    <property type="term" value="P:thiamine biosynthetic process"/>
    <property type="evidence" value="ECO:0007669"/>
    <property type="project" value="UniProtKB-KW"/>
</dbReference>
<feature type="binding site" evidence="2">
    <location>
        <position position="214"/>
    </location>
    <ligand>
        <name>ATP</name>
        <dbReference type="ChEBI" id="CHEBI:30616"/>
    </ligand>
</feature>
<feature type="binding site" evidence="2">
    <location>
        <position position="123"/>
    </location>
    <ligand>
        <name>Mg(2+)</name>
        <dbReference type="ChEBI" id="CHEBI:18420"/>
        <label>1</label>
    </ligand>
</feature>
<dbReference type="EMBL" id="CYHH01000009">
    <property type="protein sequence ID" value="CUB07631.1"/>
    <property type="molecule type" value="Genomic_DNA"/>
</dbReference>
<keyword evidence="5" id="KW-1185">Reference proteome</keyword>
<comment type="catalytic activity">
    <reaction evidence="2">
        <text>thiamine phosphate + ATP = thiamine diphosphate + ADP</text>
        <dbReference type="Rhea" id="RHEA:15913"/>
        <dbReference type="ChEBI" id="CHEBI:30616"/>
        <dbReference type="ChEBI" id="CHEBI:37575"/>
        <dbReference type="ChEBI" id="CHEBI:58937"/>
        <dbReference type="ChEBI" id="CHEBI:456216"/>
        <dbReference type="EC" id="2.7.4.16"/>
    </reaction>
</comment>
<evidence type="ECO:0000259" key="3">
    <source>
        <dbReference type="Pfam" id="PF00586"/>
    </source>
</evidence>
<evidence type="ECO:0000313" key="4">
    <source>
        <dbReference type="EMBL" id="CUB07631.1"/>
    </source>
</evidence>
<keyword evidence="1 2" id="KW-0784">Thiamine biosynthesis</keyword>
<dbReference type="GO" id="GO:0009229">
    <property type="term" value="P:thiamine diphosphate biosynthetic process"/>
    <property type="evidence" value="ECO:0007669"/>
    <property type="project" value="UniProtKB-UniRule"/>
</dbReference>
<dbReference type="OrthoDB" id="5290200at2"/>
<sequence length="334" mass="35540">MNEFALIERFFADPAAHEPPPSWLRLGIGDDAALLAEENGWETAITCDTLVEGRHFLAGTDPEALGWKALAVNLSDLAAMGAVPTGFLLALTLPEADEPWLTAFARGLFACARRHGARLVGGDTTRGPRALTITALGRVPAGEAILRSGARAGDDLWVSGQPGRAALGLAVRLGALPSTLPGAREWIDALDRPEPRLALGCRLRGLAHAMLDVSDGLLGDLRHLLERSAPPFLTAEIEVARLPLDPLVAGGAPPERARAALLSGGDDYELLFTAAPESRDQILLLGRELGLPLSRIGRLVPATAHPMVLIEPDGRRTLPEVLGYDHFCACKEYP</sequence>
<dbReference type="InterPro" id="IPR006283">
    <property type="entry name" value="ThiL-like"/>
</dbReference>
<dbReference type="PANTHER" id="PTHR30270:SF0">
    <property type="entry name" value="THIAMINE-MONOPHOSPHATE KINASE"/>
    <property type="match status" value="1"/>
</dbReference>
<dbReference type="RefSeq" id="WP_055423908.1">
    <property type="nucleotide sequence ID" value="NZ_CYHH01000009.1"/>
</dbReference>
<feature type="binding site" evidence="2">
    <location>
        <position position="31"/>
    </location>
    <ligand>
        <name>Mg(2+)</name>
        <dbReference type="ChEBI" id="CHEBI:18420"/>
        <label>4</label>
    </ligand>
</feature>
<feature type="binding site" evidence="2">
    <location>
        <position position="76"/>
    </location>
    <ligand>
        <name>Mg(2+)</name>
        <dbReference type="ChEBI" id="CHEBI:18420"/>
        <label>2</label>
    </ligand>
</feature>
<comment type="caution">
    <text evidence="2">Lacks conserved residue(s) required for the propagation of feature annotation.</text>
</comment>
<proteinExistence type="inferred from homology"/>
<gene>
    <name evidence="2" type="primary">thiL</name>
    <name evidence="4" type="ORF">Ga0061068_10960</name>
</gene>
<dbReference type="SUPFAM" id="SSF55326">
    <property type="entry name" value="PurM N-terminal domain-like"/>
    <property type="match status" value="1"/>
</dbReference>
<reference evidence="5" key="1">
    <citation type="submission" date="2015-08" db="EMBL/GenBank/DDBJ databases">
        <authorList>
            <person name="Babu N.S."/>
            <person name="Beckwith C.J."/>
            <person name="Beseler K.G."/>
            <person name="Brison A."/>
            <person name="Carone J.V."/>
            <person name="Caskin T.P."/>
            <person name="Diamond M."/>
            <person name="Durham M.E."/>
            <person name="Foxe J.M."/>
            <person name="Go M."/>
            <person name="Henderson B.A."/>
            <person name="Jones I.B."/>
            <person name="McGettigan J.A."/>
            <person name="Micheletti S.J."/>
            <person name="Nasrallah M.E."/>
            <person name="Ortiz D."/>
            <person name="Piller C.R."/>
            <person name="Privatt S.R."/>
            <person name="Schneider S.L."/>
            <person name="Sharp S."/>
            <person name="Smith T.C."/>
            <person name="Stanton J.D."/>
            <person name="Ullery H.E."/>
            <person name="Wilson R.J."/>
            <person name="Serrano M.G."/>
            <person name="Buck G."/>
            <person name="Lee V."/>
            <person name="Wang Y."/>
            <person name="Carvalho R."/>
            <person name="Voegtly L."/>
            <person name="Shi R."/>
            <person name="Duckworth R."/>
            <person name="Johnson A."/>
            <person name="Loviza R."/>
            <person name="Walstead R."/>
            <person name="Shah Z."/>
            <person name="Kiflezghi M."/>
            <person name="Wade K."/>
            <person name="Ball S.L."/>
            <person name="Bradley K.W."/>
            <person name="Asai D.J."/>
            <person name="Bowman C.A."/>
            <person name="Russell D.A."/>
            <person name="Pope W.H."/>
            <person name="Jacobs-Sera D."/>
            <person name="Hendrix R.W."/>
            <person name="Hatfull G.F."/>
        </authorList>
    </citation>
    <scope>NUCLEOTIDE SEQUENCE [LARGE SCALE GENOMIC DNA]</scope>
    <source>
        <strain evidence="5">JCM 19170</strain>
    </source>
</reference>
<comment type="function">
    <text evidence="2">Catalyzes the ATP-dependent phosphorylation of thiamine-monophosphate (TMP) to form thiamine-pyrophosphate (TPP), the active form of vitamin B1.</text>
</comment>
<feature type="binding site" evidence="2">
    <location>
        <position position="31"/>
    </location>
    <ligand>
        <name>Mg(2+)</name>
        <dbReference type="ChEBI" id="CHEBI:18420"/>
        <label>3</label>
    </ligand>
</feature>
<dbReference type="InterPro" id="IPR016188">
    <property type="entry name" value="PurM-like_N"/>
</dbReference>
<keyword evidence="2 4" id="KW-0418">Kinase</keyword>
<feature type="binding site" evidence="2">
    <location>
        <position position="266"/>
    </location>
    <ligand>
        <name>substrate</name>
    </ligand>
</feature>
<evidence type="ECO:0000256" key="2">
    <source>
        <dbReference type="HAMAP-Rule" id="MF_02128"/>
    </source>
</evidence>
<name>A0A0K6IWY6_9PROT</name>
<dbReference type="HAMAP" id="MF_02128">
    <property type="entry name" value="TMP_kinase"/>
    <property type="match status" value="1"/>
</dbReference>